<dbReference type="GO" id="GO:0043564">
    <property type="term" value="C:Ku70:Ku80 complex"/>
    <property type="evidence" value="ECO:0007669"/>
    <property type="project" value="InterPro"/>
</dbReference>
<dbReference type="Pfam" id="PF02735">
    <property type="entry name" value="Ku"/>
    <property type="match status" value="1"/>
</dbReference>
<evidence type="ECO:0000313" key="5">
    <source>
        <dbReference type="EMBL" id="CAD7704307.1"/>
    </source>
</evidence>
<dbReference type="AlphaFoldDB" id="A0A8S1JER6"/>
<keyword evidence="6" id="KW-1185">Reference proteome</keyword>
<dbReference type="SMART" id="SM00559">
    <property type="entry name" value="Ku78"/>
    <property type="match status" value="1"/>
</dbReference>
<evidence type="ECO:0000256" key="2">
    <source>
        <dbReference type="ARBA" id="ARBA00023125"/>
    </source>
</evidence>
<dbReference type="Gene3D" id="1.25.40.240">
    <property type="entry name" value="Ku, C-terminal domain"/>
    <property type="match status" value="1"/>
</dbReference>
<dbReference type="CDD" id="cd00873">
    <property type="entry name" value="KU80"/>
    <property type="match status" value="1"/>
</dbReference>
<accession>A0A8S1JER6</accession>
<evidence type="ECO:0000256" key="1">
    <source>
        <dbReference type="ARBA" id="ARBA00007726"/>
    </source>
</evidence>
<dbReference type="EMBL" id="CAJHUC010002744">
    <property type="protein sequence ID" value="CAD7704307.1"/>
    <property type="molecule type" value="Genomic_DNA"/>
</dbReference>
<dbReference type="GO" id="GO:0042162">
    <property type="term" value="F:telomeric DNA binding"/>
    <property type="evidence" value="ECO:0007669"/>
    <property type="project" value="InterPro"/>
</dbReference>
<comment type="similarity">
    <text evidence="1">Belongs to the ku80 family.</text>
</comment>
<dbReference type="GO" id="GO:0006303">
    <property type="term" value="P:double-strand break repair via nonhomologous end joining"/>
    <property type="evidence" value="ECO:0007669"/>
    <property type="project" value="InterPro"/>
</dbReference>
<proteinExistence type="inferred from homology"/>
<dbReference type="PANTHER" id="PTHR12604">
    <property type="entry name" value="KU AUTOANTIGEN DNA HELICASE"/>
    <property type="match status" value="1"/>
</dbReference>
<dbReference type="InterPro" id="IPR024193">
    <property type="entry name" value="Ku80"/>
</dbReference>
<dbReference type="GO" id="GO:0000723">
    <property type="term" value="P:telomere maintenance"/>
    <property type="evidence" value="ECO:0007669"/>
    <property type="project" value="InterPro"/>
</dbReference>
<dbReference type="GO" id="GO:0006310">
    <property type="term" value="P:DNA recombination"/>
    <property type="evidence" value="ECO:0007669"/>
    <property type="project" value="InterPro"/>
</dbReference>
<feature type="region of interest" description="Disordered" evidence="3">
    <location>
        <begin position="359"/>
        <end position="378"/>
    </location>
</feature>
<dbReference type="Proteomes" id="UP000708148">
    <property type="component" value="Unassembled WGS sequence"/>
</dbReference>
<dbReference type="Gene3D" id="1.10.1600.10">
    <property type="match status" value="1"/>
</dbReference>
<sequence>MVQKLQQNEVKLQAVSIDFDCPFSPGKEANLCIVKDLLRQTAGEVVHAANAYEVLKMFGSKEVSPYLGYHGPLHIGDMLQIGVRVYKKVSQEKMPTLKLYSDRLKDPDAEHQVKRELEYKTLSNPDQPVPPEERVRAYKYGKQKVPLSNEEQESLAYAPEKGISLLGFADKSQAPRHEYMKDSYMVLPSADGGSCEALSALCHALEAEGRVMIVRACLRVRSALFLGVMTPVIGSPSQPDALCMNVLPFKEDVRFYAFSSFDSRPEFSPTAKQLEAAQKVVDSMDLTAGGRERLQPETTPNPILRRFVHLLGARVANPDATPIDPGADVLACHTLDPMLDDMPGCREALRDAETSFVTISSSSQSKAADEREAQAAEPSRFGRLADAPIFDPDSNVKSAVSTVGTSTPIDDFRDLLSSGRVDDAFEGMQAAVRALIASSVGARLYDKALRCLGALREAAVGRSRAREFNDFMRRLAEESKGDAKLGEAWGMVVASGISLVSNDEAAGAGVTRAEAADFLRHSAPCAGADDEDMDAKEEDEFEGME</sequence>
<evidence type="ECO:0000256" key="3">
    <source>
        <dbReference type="SAM" id="MobiDB-lite"/>
    </source>
</evidence>
<feature type="compositionally biased region" description="Acidic residues" evidence="3">
    <location>
        <begin position="528"/>
        <end position="545"/>
    </location>
</feature>
<dbReference type="GO" id="GO:0003690">
    <property type="term" value="F:double-stranded DNA binding"/>
    <property type="evidence" value="ECO:0007669"/>
    <property type="project" value="TreeGrafter"/>
</dbReference>
<dbReference type="SUPFAM" id="SSF100939">
    <property type="entry name" value="SPOC domain-like"/>
    <property type="match status" value="1"/>
</dbReference>
<dbReference type="InterPro" id="IPR016194">
    <property type="entry name" value="SPOC-like_C_dom_sf"/>
</dbReference>
<feature type="domain" description="Ku" evidence="4">
    <location>
        <begin position="126"/>
        <end position="264"/>
    </location>
</feature>
<dbReference type="InterPro" id="IPR006164">
    <property type="entry name" value="DNA_bd_Ku70/Ku80"/>
</dbReference>
<evidence type="ECO:0000313" key="6">
    <source>
        <dbReference type="Proteomes" id="UP000708148"/>
    </source>
</evidence>
<organism evidence="5 6">
    <name type="scientific">Ostreobium quekettii</name>
    <dbReference type="NCBI Taxonomy" id="121088"/>
    <lineage>
        <taxon>Eukaryota</taxon>
        <taxon>Viridiplantae</taxon>
        <taxon>Chlorophyta</taxon>
        <taxon>core chlorophytes</taxon>
        <taxon>Ulvophyceae</taxon>
        <taxon>TCBD clade</taxon>
        <taxon>Bryopsidales</taxon>
        <taxon>Ostreobineae</taxon>
        <taxon>Ostreobiaceae</taxon>
        <taxon>Ostreobium</taxon>
    </lineage>
</organism>
<keyword evidence="2" id="KW-0238">DNA-binding</keyword>
<dbReference type="InterPro" id="IPR036494">
    <property type="entry name" value="Ku_C_sf"/>
</dbReference>
<dbReference type="Pfam" id="PF08785">
    <property type="entry name" value="Ku_PK_bind"/>
    <property type="match status" value="1"/>
</dbReference>
<feature type="region of interest" description="Disordered" evidence="3">
    <location>
        <begin position="523"/>
        <end position="545"/>
    </location>
</feature>
<evidence type="ECO:0000259" key="4">
    <source>
        <dbReference type="SMART" id="SM00559"/>
    </source>
</evidence>
<dbReference type="SUPFAM" id="SSF101420">
    <property type="entry name" value="C-terminal domain of Ku80"/>
    <property type="match status" value="1"/>
</dbReference>
<reference evidence="5" key="1">
    <citation type="submission" date="2020-12" db="EMBL/GenBank/DDBJ databases">
        <authorList>
            <person name="Iha C."/>
        </authorList>
    </citation>
    <scope>NUCLEOTIDE SEQUENCE</scope>
</reference>
<dbReference type="PANTHER" id="PTHR12604:SF4">
    <property type="entry name" value="X-RAY REPAIR CROSS-COMPLEMENTING PROTEIN 5"/>
    <property type="match status" value="1"/>
</dbReference>
<dbReference type="OrthoDB" id="30826at2759"/>
<gene>
    <name evidence="5" type="ORF">OSTQU699_LOCUS9662</name>
</gene>
<comment type="caution">
    <text evidence="5">The sequence shown here is derived from an EMBL/GenBank/DDBJ whole genome shotgun (WGS) entry which is preliminary data.</text>
</comment>
<protein>
    <recommendedName>
        <fullName evidence="4">Ku domain-containing protein</fullName>
    </recommendedName>
</protein>
<dbReference type="InterPro" id="IPR014893">
    <property type="entry name" value="Ku_PK_bind"/>
</dbReference>
<dbReference type="Gene3D" id="2.40.290.10">
    <property type="match status" value="1"/>
</dbReference>
<name>A0A8S1JER6_9CHLO</name>
<dbReference type="GO" id="GO:0003684">
    <property type="term" value="F:damaged DNA binding"/>
    <property type="evidence" value="ECO:0007669"/>
    <property type="project" value="InterPro"/>
</dbReference>